<dbReference type="EMBL" id="JAWXXV010000001">
    <property type="protein sequence ID" value="MDX5986304.1"/>
    <property type="molecule type" value="Genomic_DNA"/>
</dbReference>
<organism evidence="2 3">
    <name type="scientific">Sphingomonas echinoides</name>
    <dbReference type="NCBI Taxonomy" id="59803"/>
    <lineage>
        <taxon>Bacteria</taxon>
        <taxon>Pseudomonadati</taxon>
        <taxon>Pseudomonadota</taxon>
        <taxon>Alphaproteobacteria</taxon>
        <taxon>Sphingomonadales</taxon>
        <taxon>Sphingomonadaceae</taxon>
        <taxon>Sphingomonas</taxon>
    </lineage>
</organism>
<keyword evidence="3" id="KW-1185">Reference proteome</keyword>
<evidence type="ECO:0000313" key="3">
    <source>
        <dbReference type="Proteomes" id="UP001279660"/>
    </source>
</evidence>
<feature type="region of interest" description="Disordered" evidence="1">
    <location>
        <begin position="65"/>
        <end position="105"/>
    </location>
</feature>
<evidence type="ECO:0000256" key="1">
    <source>
        <dbReference type="SAM" id="MobiDB-lite"/>
    </source>
</evidence>
<comment type="caution">
    <text evidence="2">The sequence shown here is derived from an EMBL/GenBank/DDBJ whole genome shotgun (WGS) entry which is preliminary data.</text>
</comment>
<accession>A0ABU4PSC2</accession>
<sequence length="105" mass="10920">MKATEILRSLISAIVLTPDDTGLAIDVQGDLAGILAIATAENAKNPGVFTSGISQLWIGVQKGPPWRGDRRPKGTPHFDGLDSGLGILRRRDRDVGGGDGGTDSA</sequence>
<gene>
    <name evidence="2" type="ORF">SIL82_18755</name>
</gene>
<protein>
    <submittedName>
        <fullName evidence="2">Uncharacterized protein</fullName>
    </submittedName>
</protein>
<dbReference type="Proteomes" id="UP001279660">
    <property type="component" value="Unassembled WGS sequence"/>
</dbReference>
<proteinExistence type="predicted"/>
<dbReference type="RefSeq" id="WP_319625179.1">
    <property type="nucleotide sequence ID" value="NZ_JAWXXV010000001.1"/>
</dbReference>
<name>A0ABU4PSC2_9SPHN</name>
<evidence type="ECO:0000313" key="2">
    <source>
        <dbReference type="EMBL" id="MDX5986304.1"/>
    </source>
</evidence>
<reference evidence="2 3" key="1">
    <citation type="submission" date="2023-11" db="EMBL/GenBank/DDBJ databases">
        <title>MicrobeMod: A computational toolkit for identifying prokaryotic methylation and restriction-modification with nanopore sequencing.</title>
        <authorList>
            <person name="Crits-Christoph A."/>
            <person name="Kang S.C."/>
            <person name="Lee H."/>
            <person name="Ostrov N."/>
        </authorList>
    </citation>
    <scope>NUCLEOTIDE SEQUENCE [LARGE SCALE GENOMIC DNA]</scope>
    <source>
        <strain evidence="2 3">ATCC 14820</strain>
    </source>
</reference>